<proteinExistence type="predicted"/>
<evidence type="ECO:0000313" key="1">
    <source>
        <dbReference type="EMBL" id="KKI50217.1"/>
    </source>
</evidence>
<keyword evidence="2" id="KW-1185">Reference proteome</keyword>
<organism evidence="1 2">
    <name type="scientific">Christensenella hongkongensis</name>
    <dbReference type="NCBI Taxonomy" id="270498"/>
    <lineage>
        <taxon>Bacteria</taxon>
        <taxon>Bacillati</taxon>
        <taxon>Bacillota</taxon>
        <taxon>Clostridia</taxon>
        <taxon>Christensenellales</taxon>
        <taxon>Christensenellaceae</taxon>
        <taxon>Christensenella</taxon>
    </lineage>
</organism>
<comment type="caution">
    <text evidence="1">The sequence shown here is derived from an EMBL/GenBank/DDBJ whole genome shotgun (WGS) entry which is preliminary data.</text>
</comment>
<dbReference type="RefSeq" id="WP_046444089.1">
    <property type="nucleotide sequence ID" value="NZ_CAUERS010000012.1"/>
</dbReference>
<gene>
    <name evidence="1" type="ORF">CHK_2280</name>
</gene>
<evidence type="ECO:0000313" key="2">
    <source>
        <dbReference type="Proteomes" id="UP000034076"/>
    </source>
</evidence>
<protein>
    <submittedName>
        <fullName evidence="1">Uncharacterized protein</fullName>
    </submittedName>
</protein>
<accession>A0A0M2NIF5</accession>
<name>A0A0M2NIF5_9FIRM</name>
<dbReference type="STRING" id="270498.CHK_2280"/>
<dbReference type="OrthoDB" id="2084516at2"/>
<dbReference type="AlphaFoldDB" id="A0A0M2NIF5"/>
<reference evidence="1 2" key="1">
    <citation type="submission" date="2015-04" db="EMBL/GenBank/DDBJ databases">
        <title>Draft genome sequence of bacteremic isolate Catabacter hongkongensis type strain HKU16T.</title>
        <authorList>
            <person name="Lau S.K."/>
            <person name="Teng J.L."/>
            <person name="Huang Y."/>
            <person name="Curreem S.O."/>
            <person name="Tsui S.K."/>
            <person name="Woo P.C."/>
        </authorList>
    </citation>
    <scope>NUCLEOTIDE SEQUENCE [LARGE SCALE GENOMIC DNA]</scope>
    <source>
        <strain evidence="1 2">HKU16</strain>
    </source>
</reference>
<dbReference type="EMBL" id="LAYJ01000112">
    <property type="protein sequence ID" value="KKI50217.1"/>
    <property type="molecule type" value="Genomic_DNA"/>
</dbReference>
<dbReference type="Proteomes" id="UP000034076">
    <property type="component" value="Unassembled WGS sequence"/>
</dbReference>
<sequence>MITVWGKLYKNGKTLLASTCTSSKPDFSDALLECLESFAKEFDIEVPMWHSNHTKQMGLFRKATFKPDDFVDRFPYDKFEIQILDS</sequence>